<dbReference type="Gene3D" id="3.30.428.10">
    <property type="entry name" value="HIT-like"/>
    <property type="match status" value="1"/>
</dbReference>
<dbReference type="PRINTS" id="PR00332">
    <property type="entry name" value="HISTRIAD"/>
</dbReference>
<dbReference type="Proteomes" id="UP000477311">
    <property type="component" value="Unassembled WGS sequence"/>
</dbReference>
<evidence type="ECO:0000259" key="4">
    <source>
        <dbReference type="PROSITE" id="PS51084"/>
    </source>
</evidence>
<accession>A0A6M1RXF6</accession>
<dbReference type="CDD" id="cd01276">
    <property type="entry name" value="PKCI_related"/>
    <property type="match status" value="1"/>
</dbReference>
<dbReference type="PROSITE" id="PS51084">
    <property type="entry name" value="HIT_2"/>
    <property type="match status" value="1"/>
</dbReference>
<feature type="domain" description="HIT" evidence="4">
    <location>
        <begin position="5"/>
        <end position="114"/>
    </location>
</feature>
<dbReference type="InterPro" id="IPR001310">
    <property type="entry name" value="Histidine_triad_HIT"/>
</dbReference>
<dbReference type="RefSeq" id="WP_165107463.1">
    <property type="nucleotide sequence ID" value="NZ_JAAKYA010000053.1"/>
</dbReference>
<feature type="active site" description="Tele-AMP-histidine intermediate" evidence="1">
    <location>
        <position position="100"/>
    </location>
</feature>
<gene>
    <name evidence="5" type="ORF">G4L39_08535</name>
</gene>
<evidence type="ECO:0000256" key="3">
    <source>
        <dbReference type="PROSITE-ProRule" id="PRU00464"/>
    </source>
</evidence>
<dbReference type="SUPFAM" id="SSF54197">
    <property type="entry name" value="HIT-like"/>
    <property type="match status" value="1"/>
</dbReference>
<dbReference type="Pfam" id="PF01230">
    <property type="entry name" value="HIT"/>
    <property type="match status" value="1"/>
</dbReference>
<evidence type="ECO:0000256" key="2">
    <source>
        <dbReference type="PIRSR" id="PIRSR601310-3"/>
    </source>
</evidence>
<keyword evidence="6" id="KW-1185">Reference proteome</keyword>
<evidence type="ECO:0000313" key="6">
    <source>
        <dbReference type="Proteomes" id="UP000477311"/>
    </source>
</evidence>
<feature type="short sequence motif" description="Histidine triad motif" evidence="2 3">
    <location>
        <begin position="98"/>
        <end position="102"/>
    </location>
</feature>
<comment type="caution">
    <text evidence="5">The sequence shown here is derived from an EMBL/GenBank/DDBJ whole genome shotgun (WGS) entry which is preliminary data.</text>
</comment>
<dbReference type="EMBL" id="JAAKYA010000053">
    <property type="protein sequence ID" value="NGO39442.1"/>
    <property type="molecule type" value="Genomic_DNA"/>
</dbReference>
<organism evidence="5 6">
    <name type="scientific">Limisphaera ngatamarikiensis</name>
    <dbReference type="NCBI Taxonomy" id="1324935"/>
    <lineage>
        <taxon>Bacteria</taxon>
        <taxon>Pseudomonadati</taxon>
        <taxon>Verrucomicrobiota</taxon>
        <taxon>Verrucomicrobiia</taxon>
        <taxon>Limisphaerales</taxon>
        <taxon>Limisphaeraceae</taxon>
        <taxon>Limisphaera</taxon>
    </lineage>
</organism>
<evidence type="ECO:0000256" key="1">
    <source>
        <dbReference type="PIRSR" id="PIRSR601310-1"/>
    </source>
</evidence>
<sequence>MSKTIFQKICDGELPARIVYQDDLVVAFHDINPQAPTHVLIVPRKPIRNLAAVTAEDAPLLGHLMVKAAEVARQLGVAESGWRMVFNSGPDAGEAVPHLHGHILGGRKMGWPPG</sequence>
<dbReference type="PANTHER" id="PTHR23089">
    <property type="entry name" value="HISTIDINE TRIAD HIT PROTEIN"/>
    <property type="match status" value="1"/>
</dbReference>
<proteinExistence type="predicted"/>
<dbReference type="AlphaFoldDB" id="A0A6M1RXF6"/>
<dbReference type="GO" id="GO:0003824">
    <property type="term" value="F:catalytic activity"/>
    <property type="evidence" value="ECO:0007669"/>
    <property type="project" value="InterPro"/>
</dbReference>
<name>A0A6M1RXF6_9BACT</name>
<dbReference type="InterPro" id="IPR011146">
    <property type="entry name" value="HIT-like"/>
</dbReference>
<dbReference type="InterPro" id="IPR036265">
    <property type="entry name" value="HIT-like_sf"/>
</dbReference>
<reference evidence="5 6" key="1">
    <citation type="submission" date="2020-02" db="EMBL/GenBank/DDBJ databases">
        <title>Draft genome sequence of Limisphaera ngatamarikiensis NGM72.4T, a thermophilic Verrucomicrobia grouped in subdivision 3.</title>
        <authorList>
            <person name="Carere C.R."/>
            <person name="Steen J."/>
            <person name="Hugenholtz P."/>
            <person name="Stott M.B."/>
        </authorList>
    </citation>
    <scope>NUCLEOTIDE SEQUENCE [LARGE SCALE GENOMIC DNA]</scope>
    <source>
        <strain evidence="5 6">NGM72.4</strain>
    </source>
</reference>
<protein>
    <submittedName>
        <fullName evidence="5">Histidine triad nucleotide-binding protein</fullName>
    </submittedName>
</protein>
<evidence type="ECO:0000313" key="5">
    <source>
        <dbReference type="EMBL" id="NGO39442.1"/>
    </source>
</evidence>